<dbReference type="OMA" id="FVNIDAR"/>
<feature type="binding site" evidence="1">
    <location>
        <position position="118"/>
    </location>
    <ligand>
        <name>Zn(2+)</name>
        <dbReference type="ChEBI" id="CHEBI:29105"/>
    </ligand>
</feature>
<dbReference type="GO" id="GO:0017040">
    <property type="term" value="F:N-acylsphingosine amidohydrolase activity"/>
    <property type="evidence" value="ECO:0007669"/>
    <property type="project" value="InterPro"/>
</dbReference>
<keyword evidence="1" id="KW-0479">Metal-binding</keyword>
<dbReference type="GO" id="GO:0046872">
    <property type="term" value="F:metal ion binding"/>
    <property type="evidence" value="ECO:0007669"/>
    <property type="project" value="UniProtKB-KW"/>
</dbReference>
<dbReference type="AlphaFoldDB" id="A0A251SSS4"/>
<evidence type="ECO:0000313" key="5">
    <source>
        <dbReference type="EMBL" id="OTG01905.1"/>
    </source>
</evidence>
<name>A0A251SSS4_HELAN</name>
<sequence length="223" mass="24571">MHQNPFIFFLFTLLIYLLPSRATADYLIGVGSYDSTGPAAGVNMMGYANLDQSTAGIHFRLRARAFIVAESLDGPRFAFVNLDAGMASQLVTITVLDRLSKRFGNLYNEDNVAISGTHTHAGPGGYLQYVVYSVTSLGFIPQSFDAIVTAIEMSILQAHKNLKSGSIFINTGAFVTYALIVVVRAVLENSGLWQTEKWTPKWADKQLFALSPICHLFNFKTFN</sequence>
<comment type="cofactor">
    <cofactor evidence="1">
        <name>Zn(2+)</name>
        <dbReference type="ChEBI" id="CHEBI:29105"/>
    </cofactor>
    <text evidence="1">Binds 1 zinc ion per subunit.</text>
</comment>
<proteinExistence type="predicted"/>
<keyword evidence="1" id="KW-0862">Zinc</keyword>
<dbReference type="PANTHER" id="PTHR12670:SF13">
    <property type="entry name" value="NEUTRAL CERAMIDASE"/>
    <property type="match status" value="1"/>
</dbReference>
<dbReference type="InParanoid" id="A0A251SSS4"/>
<keyword evidence="3" id="KW-0732">Signal</keyword>
<evidence type="ECO:0000256" key="2">
    <source>
        <dbReference type="SAM" id="Phobius"/>
    </source>
</evidence>
<organism evidence="5 6">
    <name type="scientific">Helianthus annuus</name>
    <name type="common">Common sunflower</name>
    <dbReference type="NCBI Taxonomy" id="4232"/>
    <lineage>
        <taxon>Eukaryota</taxon>
        <taxon>Viridiplantae</taxon>
        <taxon>Streptophyta</taxon>
        <taxon>Embryophyta</taxon>
        <taxon>Tracheophyta</taxon>
        <taxon>Spermatophyta</taxon>
        <taxon>Magnoliopsida</taxon>
        <taxon>eudicotyledons</taxon>
        <taxon>Gunneridae</taxon>
        <taxon>Pentapetalae</taxon>
        <taxon>asterids</taxon>
        <taxon>campanulids</taxon>
        <taxon>Asterales</taxon>
        <taxon>Asteraceae</taxon>
        <taxon>Asteroideae</taxon>
        <taxon>Heliantheae alliance</taxon>
        <taxon>Heliantheae</taxon>
        <taxon>Helianthus</taxon>
    </lineage>
</organism>
<protein>
    <submittedName>
        <fullName evidence="5">Putative neutral/alkaline nonlysosomal ceramidase</fullName>
    </submittedName>
</protein>
<dbReference type="InterPro" id="IPR006823">
    <property type="entry name" value="Ceramidase_alk"/>
</dbReference>
<evidence type="ECO:0000256" key="1">
    <source>
        <dbReference type="PIRSR" id="PIRSR606823-2"/>
    </source>
</evidence>
<keyword evidence="6" id="KW-1185">Reference proteome</keyword>
<dbReference type="Pfam" id="PF04734">
    <property type="entry name" value="Ceramidase_alk"/>
    <property type="match status" value="1"/>
</dbReference>
<gene>
    <name evidence="5" type="ORF">HannXRQ_Chr13g0407121</name>
</gene>
<keyword evidence="2" id="KW-1133">Transmembrane helix</keyword>
<feature type="transmembrane region" description="Helical" evidence="2">
    <location>
        <begin position="167"/>
        <end position="187"/>
    </location>
</feature>
<evidence type="ECO:0000259" key="4">
    <source>
        <dbReference type="Pfam" id="PF04734"/>
    </source>
</evidence>
<feature type="domain" description="Neutral/alkaline non-lysosomal ceramidase N-terminal" evidence="4">
    <location>
        <begin position="26"/>
        <end position="174"/>
    </location>
</feature>
<feature type="chain" id="PRO_5012874459" evidence="3">
    <location>
        <begin position="23"/>
        <end position="223"/>
    </location>
</feature>
<dbReference type="Proteomes" id="UP000215914">
    <property type="component" value="Chromosome 13"/>
</dbReference>
<keyword evidence="2" id="KW-0472">Membrane</keyword>
<keyword evidence="2" id="KW-0812">Transmembrane</keyword>
<evidence type="ECO:0000313" key="6">
    <source>
        <dbReference type="Proteomes" id="UP000215914"/>
    </source>
</evidence>
<dbReference type="PANTHER" id="PTHR12670">
    <property type="entry name" value="CERAMIDASE"/>
    <property type="match status" value="1"/>
</dbReference>
<dbReference type="GO" id="GO:0046514">
    <property type="term" value="P:ceramide catabolic process"/>
    <property type="evidence" value="ECO:0007669"/>
    <property type="project" value="InterPro"/>
</dbReference>
<dbReference type="GO" id="GO:0016020">
    <property type="term" value="C:membrane"/>
    <property type="evidence" value="ECO:0007669"/>
    <property type="project" value="GOC"/>
</dbReference>
<dbReference type="EMBL" id="CM007902">
    <property type="protein sequence ID" value="OTG01905.1"/>
    <property type="molecule type" value="Genomic_DNA"/>
</dbReference>
<feature type="signal peptide" evidence="3">
    <location>
        <begin position="1"/>
        <end position="22"/>
    </location>
</feature>
<dbReference type="STRING" id="4232.A0A251SSS4"/>
<evidence type="ECO:0000256" key="3">
    <source>
        <dbReference type="SAM" id="SignalP"/>
    </source>
</evidence>
<dbReference type="InterPro" id="IPR031329">
    <property type="entry name" value="NEUT/ALK_ceramidase_N"/>
</dbReference>
<accession>A0A251SSS4</accession>
<reference evidence="6" key="1">
    <citation type="journal article" date="2017" name="Nature">
        <title>The sunflower genome provides insights into oil metabolism, flowering and Asterid evolution.</title>
        <authorList>
            <person name="Badouin H."/>
            <person name="Gouzy J."/>
            <person name="Grassa C.J."/>
            <person name="Murat F."/>
            <person name="Staton S.E."/>
            <person name="Cottret L."/>
            <person name="Lelandais-Briere C."/>
            <person name="Owens G.L."/>
            <person name="Carrere S."/>
            <person name="Mayjonade B."/>
            <person name="Legrand L."/>
            <person name="Gill N."/>
            <person name="Kane N.C."/>
            <person name="Bowers J.E."/>
            <person name="Hubner S."/>
            <person name="Bellec A."/>
            <person name="Berard A."/>
            <person name="Berges H."/>
            <person name="Blanchet N."/>
            <person name="Boniface M.C."/>
            <person name="Brunel D."/>
            <person name="Catrice O."/>
            <person name="Chaidir N."/>
            <person name="Claudel C."/>
            <person name="Donnadieu C."/>
            <person name="Faraut T."/>
            <person name="Fievet G."/>
            <person name="Helmstetter N."/>
            <person name="King M."/>
            <person name="Knapp S.J."/>
            <person name="Lai Z."/>
            <person name="Le Paslier M.C."/>
            <person name="Lippi Y."/>
            <person name="Lorenzon L."/>
            <person name="Mandel J.R."/>
            <person name="Marage G."/>
            <person name="Marchand G."/>
            <person name="Marquand E."/>
            <person name="Bret-Mestries E."/>
            <person name="Morien E."/>
            <person name="Nambeesan S."/>
            <person name="Nguyen T."/>
            <person name="Pegot-Espagnet P."/>
            <person name="Pouilly N."/>
            <person name="Raftis F."/>
            <person name="Sallet E."/>
            <person name="Schiex T."/>
            <person name="Thomas J."/>
            <person name="Vandecasteele C."/>
            <person name="Vares D."/>
            <person name="Vear F."/>
            <person name="Vautrin S."/>
            <person name="Crespi M."/>
            <person name="Mangin B."/>
            <person name="Burke J.M."/>
            <person name="Salse J."/>
            <person name="Munos S."/>
            <person name="Vincourt P."/>
            <person name="Rieseberg L.H."/>
            <person name="Langlade N.B."/>
        </authorList>
    </citation>
    <scope>NUCLEOTIDE SEQUENCE [LARGE SCALE GENOMIC DNA]</scope>
    <source>
        <strain evidence="6">cv. SF193</strain>
    </source>
</reference>